<dbReference type="InterPro" id="IPR021627">
    <property type="entry name" value="Mediator_Med27"/>
</dbReference>
<protein>
    <recommendedName>
        <fullName evidence="9">Mediator complex subunit 27</fullName>
    </recommendedName>
</protein>
<reference evidence="7 8" key="1">
    <citation type="submission" date="2024-05" db="EMBL/GenBank/DDBJ databases">
        <title>A draft genome resource for the thread blight pathogen Marasmius tenuissimus strain MS-2.</title>
        <authorList>
            <person name="Yulfo-Soto G.E."/>
            <person name="Baruah I.K."/>
            <person name="Amoako-Attah I."/>
            <person name="Bukari Y."/>
            <person name="Meinhardt L.W."/>
            <person name="Bailey B.A."/>
            <person name="Cohen S.P."/>
        </authorList>
    </citation>
    <scope>NUCLEOTIDE SEQUENCE [LARGE SCALE GENOMIC DNA]</scope>
    <source>
        <strain evidence="7 8">MS-2</strain>
    </source>
</reference>
<proteinExistence type="inferred from homology"/>
<keyword evidence="8" id="KW-1185">Reference proteome</keyword>
<comment type="subcellular location">
    <subcellularLocation>
        <location evidence="1">Nucleus</location>
    </subcellularLocation>
</comment>
<accession>A0ABR3ADX9</accession>
<evidence type="ECO:0000313" key="7">
    <source>
        <dbReference type="EMBL" id="KAL0072141.1"/>
    </source>
</evidence>
<keyword evidence="4" id="KW-0804">Transcription</keyword>
<feature type="compositionally biased region" description="Polar residues" evidence="6">
    <location>
        <begin position="102"/>
        <end position="111"/>
    </location>
</feature>
<sequence length="292" mass="33282">MSVENHIQNLQEVYNKVQALRQIPQTLLKIQPSSLSLPKAASLNSQYQQIKDISQSLKSEAIQDALRAAKVSESSNGLKGTVNLRRENRKRRRAPSPESPQPYVTPNNQGASLFPPPTGDEAALKACDLFDYIRRFNREHPHKLYIWKPTRTWGSPDVVDRPTTLRFCIKDIFTAHLTVDQSKDTTLITESVTVFRSEREGLKKSPHSQSDFVAFQSISQQLTKMIHSHPQVPLQTLLDLLCAYETIFINRCTVCERVLSPEGHIPPVVRLWIDGKEGERGKWEPRHVNCRL</sequence>
<gene>
    <name evidence="7" type="ORF">AAF712_001064</name>
</gene>
<dbReference type="PANTHER" id="PTHR13130">
    <property type="entry name" value="34 KDA TRANSCRIPTIONAL CO-ACTIVATOR-RELATED"/>
    <property type="match status" value="1"/>
</dbReference>
<keyword evidence="3" id="KW-0805">Transcription regulation</keyword>
<feature type="region of interest" description="Disordered" evidence="6">
    <location>
        <begin position="68"/>
        <end position="111"/>
    </location>
</feature>
<evidence type="ECO:0000256" key="1">
    <source>
        <dbReference type="ARBA" id="ARBA00004123"/>
    </source>
</evidence>
<name>A0ABR3ADX9_9AGAR</name>
<evidence type="ECO:0000256" key="4">
    <source>
        <dbReference type="ARBA" id="ARBA00023163"/>
    </source>
</evidence>
<organism evidence="7 8">
    <name type="scientific">Marasmius tenuissimus</name>
    <dbReference type="NCBI Taxonomy" id="585030"/>
    <lineage>
        <taxon>Eukaryota</taxon>
        <taxon>Fungi</taxon>
        <taxon>Dikarya</taxon>
        <taxon>Basidiomycota</taxon>
        <taxon>Agaricomycotina</taxon>
        <taxon>Agaricomycetes</taxon>
        <taxon>Agaricomycetidae</taxon>
        <taxon>Agaricales</taxon>
        <taxon>Marasmiineae</taxon>
        <taxon>Marasmiaceae</taxon>
        <taxon>Marasmius</taxon>
    </lineage>
</organism>
<keyword evidence="5" id="KW-0539">Nucleus</keyword>
<evidence type="ECO:0000256" key="6">
    <source>
        <dbReference type="SAM" id="MobiDB-lite"/>
    </source>
</evidence>
<evidence type="ECO:0000256" key="5">
    <source>
        <dbReference type="ARBA" id="ARBA00023242"/>
    </source>
</evidence>
<dbReference type="Proteomes" id="UP001437256">
    <property type="component" value="Unassembled WGS sequence"/>
</dbReference>
<evidence type="ECO:0000313" key="8">
    <source>
        <dbReference type="Proteomes" id="UP001437256"/>
    </source>
</evidence>
<dbReference type="EMBL" id="JBBXMP010000002">
    <property type="protein sequence ID" value="KAL0072141.1"/>
    <property type="molecule type" value="Genomic_DNA"/>
</dbReference>
<dbReference type="Pfam" id="PF11571">
    <property type="entry name" value="Med27"/>
    <property type="match status" value="1"/>
</dbReference>
<evidence type="ECO:0000256" key="2">
    <source>
        <dbReference type="ARBA" id="ARBA00008048"/>
    </source>
</evidence>
<comment type="caution">
    <text evidence="7">The sequence shown here is derived from an EMBL/GenBank/DDBJ whole genome shotgun (WGS) entry which is preliminary data.</text>
</comment>
<evidence type="ECO:0000256" key="3">
    <source>
        <dbReference type="ARBA" id="ARBA00023015"/>
    </source>
</evidence>
<dbReference type="PANTHER" id="PTHR13130:SF4">
    <property type="entry name" value="MEDIATOR OF RNA POLYMERASE II TRANSCRIPTION SUBUNIT 27"/>
    <property type="match status" value="1"/>
</dbReference>
<evidence type="ECO:0008006" key="9">
    <source>
        <dbReference type="Google" id="ProtNLM"/>
    </source>
</evidence>
<comment type="similarity">
    <text evidence="2">Belongs to the Mediator complex subunit 27 family.</text>
</comment>